<evidence type="ECO:0000313" key="4">
    <source>
        <dbReference type="Proteomes" id="UP000308489"/>
    </source>
</evidence>
<dbReference type="Gene3D" id="3.90.950.20">
    <property type="entry name" value="CinA-like"/>
    <property type="match status" value="1"/>
</dbReference>
<dbReference type="NCBIfam" id="TIGR00177">
    <property type="entry name" value="molyb_syn"/>
    <property type="match status" value="1"/>
</dbReference>
<feature type="domain" description="MoaB/Mog" evidence="2">
    <location>
        <begin position="4"/>
        <end position="171"/>
    </location>
</feature>
<dbReference type="Gene3D" id="3.40.980.10">
    <property type="entry name" value="MoaB/Mog-like domain"/>
    <property type="match status" value="1"/>
</dbReference>
<sequence length="410" mass="44866">MKAEILCVGTEILLGDILNTNAQYLSKRLAEIGIDVYHETVVGDNPKRLEEAYKIAFNRADIVISTGGLGPTKDDLTKEIGSKFFNKALVLHEESMKKLEEHFSKTKRVMSENNKKQAYTPEGSIVLPNNNGTAPGCIIEDGKKILVLMPGPPREMKGMFEEGVVPYLQSISKEVLYSKVLRVLGVGESSAEYMISDIIENQTNPTIAPYAKEGEMIFRITAKATNEEKARELIVPMEKAVRDVLGDNIYGEGETSIEEVVSKLLLDRQLTLAIAESCTGGMVASKIAECAGISKVFKEGLVTYTEEAKEKRLGVKRETLDKYGVVSAEVAKEMAEGVAKTSGTDIGISTTGVAGPGGGSEEKPVGLVYIAIYYRSKCISKELNLNGNRNVIRNRASMALLDFLRRELQK</sequence>
<protein>
    <recommendedName>
        <fullName evidence="1">Putative competence-damage inducible protein</fullName>
    </recommendedName>
</protein>
<dbReference type="Pfam" id="PF00994">
    <property type="entry name" value="MoCF_biosynth"/>
    <property type="match status" value="1"/>
</dbReference>
<dbReference type="SMART" id="SM00852">
    <property type="entry name" value="MoCF_biosynth"/>
    <property type="match status" value="1"/>
</dbReference>
<name>A0A4U9S3I7_HATHI</name>
<dbReference type="InterPro" id="IPR036425">
    <property type="entry name" value="MoaB/Mog-like_dom_sf"/>
</dbReference>
<dbReference type="Pfam" id="PF18146">
    <property type="entry name" value="CinA_KH"/>
    <property type="match status" value="1"/>
</dbReference>
<dbReference type="PANTHER" id="PTHR13939:SF0">
    <property type="entry name" value="NMN AMIDOHYDROLASE-LIKE PROTEIN YFAY"/>
    <property type="match status" value="1"/>
</dbReference>
<evidence type="ECO:0000259" key="2">
    <source>
        <dbReference type="SMART" id="SM00852"/>
    </source>
</evidence>
<dbReference type="OrthoDB" id="9801454at2"/>
<dbReference type="InterPro" id="IPR050101">
    <property type="entry name" value="CinA"/>
</dbReference>
<accession>A0A4U9S3I7</accession>
<dbReference type="CDD" id="cd00885">
    <property type="entry name" value="cinA"/>
    <property type="match status" value="1"/>
</dbReference>
<dbReference type="InterPro" id="IPR008135">
    <property type="entry name" value="Competence-induced_CinA"/>
</dbReference>
<dbReference type="PANTHER" id="PTHR13939">
    <property type="entry name" value="NICOTINAMIDE-NUCLEOTIDE AMIDOHYDROLASE PNCC"/>
    <property type="match status" value="1"/>
</dbReference>
<dbReference type="SUPFAM" id="SSF53218">
    <property type="entry name" value="Molybdenum cofactor biosynthesis proteins"/>
    <property type="match status" value="1"/>
</dbReference>
<evidence type="ECO:0000256" key="1">
    <source>
        <dbReference type="HAMAP-Rule" id="MF_00226"/>
    </source>
</evidence>
<organism evidence="3 4">
    <name type="scientific">Hathewaya histolytica</name>
    <name type="common">Clostridium histolyticum</name>
    <dbReference type="NCBI Taxonomy" id="1498"/>
    <lineage>
        <taxon>Bacteria</taxon>
        <taxon>Bacillati</taxon>
        <taxon>Bacillota</taxon>
        <taxon>Clostridia</taxon>
        <taxon>Eubacteriales</taxon>
        <taxon>Clostridiaceae</taxon>
        <taxon>Hathewaya</taxon>
    </lineage>
</organism>
<dbReference type="InterPro" id="IPR036653">
    <property type="entry name" value="CinA-like_C"/>
</dbReference>
<dbReference type="RefSeq" id="WP_138211144.1">
    <property type="nucleotide sequence ID" value="NZ_CBCRUQ010000007.1"/>
</dbReference>
<reference evidence="3 4" key="1">
    <citation type="submission" date="2019-05" db="EMBL/GenBank/DDBJ databases">
        <authorList>
            <consortium name="Pathogen Informatics"/>
        </authorList>
    </citation>
    <scope>NUCLEOTIDE SEQUENCE [LARGE SCALE GENOMIC DNA]</scope>
    <source>
        <strain evidence="3 4">NCTC503</strain>
    </source>
</reference>
<evidence type="ECO:0000313" key="3">
    <source>
        <dbReference type="EMBL" id="VTQ96230.1"/>
    </source>
</evidence>
<dbReference type="InterPro" id="IPR001453">
    <property type="entry name" value="MoaB/Mog_dom"/>
</dbReference>
<dbReference type="AlphaFoldDB" id="A0A4U9S3I7"/>
<dbReference type="Proteomes" id="UP000308489">
    <property type="component" value="Chromosome 1"/>
</dbReference>
<dbReference type="InterPro" id="IPR041424">
    <property type="entry name" value="CinA_KH"/>
</dbReference>
<dbReference type="NCBIfam" id="TIGR00200">
    <property type="entry name" value="cinA_nterm"/>
    <property type="match status" value="1"/>
</dbReference>
<dbReference type="Gene3D" id="3.30.70.2860">
    <property type="match status" value="1"/>
</dbReference>
<dbReference type="NCBIfam" id="TIGR00199">
    <property type="entry name" value="PncC_domain"/>
    <property type="match status" value="1"/>
</dbReference>
<dbReference type="Pfam" id="PF02464">
    <property type="entry name" value="CinA"/>
    <property type="match status" value="1"/>
</dbReference>
<dbReference type="PIRSF" id="PIRSF006728">
    <property type="entry name" value="CinA"/>
    <property type="match status" value="1"/>
</dbReference>
<dbReference type="EMBL" id="LR590481">
    <property type="protein sequence ID" value="VTQ96230.1"/>
    <property type="molecule type" value="Genomic_DNA"/>
</dbReference>
<dbReference type="KEGG" id="hhw:NCTC503_02664"/>
<comment type="similarity">
    <text evidence="1">Belongs to the CinA family.</text>
</comment>
<dbReference type="HAMAP" id="MF_00226_B">
    <property type="entry name" value="CinA_B"/>
    <property type="match status" value="1"/>
</dbReference>
<dbReference type="SUPFAM" id="SSF142433">
    <property type="entry name" value="CinA-like"/>
    <property type="match status" value="1"/>
</dbReference>
<dbReference type="NCBIfam" id="NF001813">
    <property type="entry name" value="PRK00549.1"/>
    <property type="match status" value="1"/>
</dbReference>
<dbReference type="InterPro" id="IPR008136">
    <property type="entry name" value="CinA_C"/>
</dbReference>
<proteinExistence type="inferred from homology"/>
<gene>
    <name evidence="1 3" type="primary">cinA</name>
    <name evidence="3" type="ORF">NCTC503_02664</name>
</gene>
<keyword evidence="4" id="KW-1185">Reference proteome</keyword>